<evidence type="ECO:0000313" key="2">
    <source>
        <dbReference type="Proteomes" id="UP000777265"/>
    </source>
</evidence>
<sequence>MKRTIGYAFLLLFAVAVMFVSGAEAKWWIFGKSEGITEFRYLYLNGTSYDEMGPKVTLFRDALPGGLMAIRGKATAQNNKIGAVQVSTDGKASWNKARLSDDGSFEFNFRPETGKEYKVYIKVIDTTGKTNDIDKTFKEVAVSELNIQAVIRKALDNMVVAYQDEDPMRFMAQVSDDFVGDKANLSRAIRKDFAAFDNISLRYTLNNVTSDSKSKIFVLINFNRMLTSVKSGKTLKDYGMTEFVFQLGDQLPKVLSMKYPLIFGVSDPENIATGVVAQTANQKIIYVDSKGSVDEAPFSETKNQVKGEQVKQTQANEQHIAARSQSIGGWTWFAFADESLSQTNGDIMFEGPMMFLRNGSRYRSLGQQGIDQIREVPDQGGYTPAGTPIHNITEGQTYALYLTSGKYVVFEITRILAFQQVTIRYKYQPNGTRYF</sequence>
<evidence type="ECO:0000313" key="1">
    <source>
        <dbReference type="EMBL" id="NLW36123.1"/>
    </source>
</evidence>
<dbReference type="Proteomes" id="UP000777265">
    <property type="component" value="Unassembled WGS sequence"/>
</dbReference>
<reference evidence="1" key="1">
    <citation type="journal article" date="2020" name="Biotechnol. Biofuels">
        <title>New insights from the biogas microbiome by comprehensive genome-resolved metagenomics of nearly 1600 species originating from multiple anaerobic digesters.</title>
        <authorList>
            <person name="Campanaro S."/>
            <person name="Treu L."/>
            <person name="Rodriguez-R L.M."/>
            <person name="Kovalovszki A."/>
            <person name="Ziels R.M."/>
            <person name="Maus I."/>
            <person name="Zhu X."/>
            <person name="Kougias P.G."/>
            <person name="Basile A."/>
            <person name="Luo G."/>
            <person name="Schluter A."/>
            <person name="Konstantinidis K.T."/>
            <person name="Angelidaki I."/>
        </authorList>
    </citation>
    <scope>NUCLEOTIDE SEQUENCE</scope>
    <source>
        <strain evidence="1">AS06rmzACSIP_7</strain>
    </source>
</reference>
<dbReference type="SUPFAM" id="SSF81296">
    <property type="entry name" value="E set domains"/>
    <property type="match status" value="1"/>
</dbReference>
<organism evidence="1 2">
    <name type="scientific">Syntrophorhabdus aromaticivorans</name>
    <dbReference type="NCBI Taxonomy" id="328301"/>
    <lineage>
        <taxon>Bacteria</taxon>
        <taxon>Pseudomonadati</taxon>
        <taxon>Thermodesulfobacteriota</taxon>
        <taxon>Syntrophorhabdia</taxon>
        <taxon>Syntrophorhabdales</taxon>
        <taxon>Syntrophorhabdaceae</taxon>
        <taxon>Syntrophorhabdus</taxon>
    </lineage>
</organism>
<protein>
    <submittedName>
        <fullName evidence="1">Uncharacterized protein</fullName>
    </submittedName>
</protein>
<dbReference type="EMBL" id="JAAYEE010000214">
    <property type="protein sequence ID" value="NLW36123.1"/>
    <property type="molecule type" value="Genomic_DNA"/>
</dbReference>
<dbReference type="Gene3D" id="2.60.40.650">
    <property type="match status" value="1"/>
</dbReference>
<gene>
    <name evidence="1" type="ORF">GXY80_11690</name>
</gene>
<dbReference type="InterPro" id="IPR014756">
    <property type="entry name" value="Ig_E-set"/>
</dbReference>
<proteinExistence type="predicted"/>
<accession>A0A971S1E8</accession>
<reference evidence="1" key="2">
    <citation type="submission" date="2020-01" db="EMBL/GenBank/DDBJ databases">
        <authorList>
            <person name="Campanaro S."/>
        </authorList>
    </citation>
    <scope>NUCLEOTIDE SEQUENCE</scope>
    <source>
        <strain evidence="1">AS06rmzACSIP_7</strain>
    </source>
</reference>
<name>A0A971S1E8_9BACT</name>
<dbReference type="AlphaFoldDB" id="A0A971S1E8"/>
<comment type="caution">
    <text evidence="1">The sequence shown here is derived from an EMBL/GenBank/DDBJ whole genome shotgun (WGS) entry which is preliminary data.</text>
</comment>